<evidence type="ECO:0000256" key="3">
    <source>
        <dbReference type="ARBA" id="ARBA00009406"/>
    </source>
</evidence>
<comment type="function">
    <text evidence="1">Responsible for the formation of the pyrimidine heterocycle in the thiamine biosynthesis pathway. Catalyzes the formation of hydroxymethylpyrimidine phosphate (HMP-P) from histidine and pyridoxal phosphate (PLP). The protein uses PLP and the active site histidine to form HMP-P, generating an inactive enzyme. The enzyme can only undergo a single turnover, which suggests it is a suicide enzyme.</text>
</comment>
<dbReference type="InterPro" id="IPR027939">
    <property type="entry name" value="NMT1/THI5"/>
</dbReference>
<keyword evidence="5" id="KW-0808">Transferase</keyword>
<comment type="similarity">
    <text evidence="3">Belongs to the NMT1/THI5 family.</text>
</comment>
<evidence type="ECO:0000256" key="8">
    <source>
        <dbReference type="ARBA" id="ARBA00022977"/>
    </source>
</evidence>
<name>A0A382T986_9ZZZZ</name>
<sequence length="99" mass="10219">MNKMTAGPPALSGSHSLILSTVCSLLLAGCSEQSSPGEDGEAAERVQVKLALNWFPEAEHGGYYAALVHGLYRQEGLSVEILAGGPDAPVIQRVATGAV</sequence>
<evidence type="ECO:0000256" key="5">
    <source>
        <dbReference type="ARBA" id="ARBA00022679"/>
    </source>
</evidence>
<keyword evidence="9" id="KW-0408">Iron</keyword>
<dbReference type="PROSITE" id="PS51257">
    <property type="entry name" value="PROKAR_LIPOPROTEIN"/>
    <property type="match status" value="1"/>
</dbReference>
<organism evidence="13">
    <name type="scientific">marine metagenome</name>
    <dbReference type="NCBI Taxonomy" id="408172"/>
    <lineage>
        <taxon>unclassified sequences</taxon>
        <taxon>metagenomes</taxon>
        <taxon>ecological metagenomes</taxon>
    </lineage>
</organism>
<dbReference type="EMBL" id="UINC01134387">
    <property type="protein sequence ID" value="SVD17901.1"/>
    <property type="molecule type" value="Genomic_DNA"/>
</dbReference>
<dbReference type="GO" id="GO:0016740">
    <property type="term" value="F:transferase activity"/>
    <property type="evidence" value="ECO:0007669"/>
    <property type="project" value="UniProtKB-KW"/>
</dbReference>
<dbReference type="Pfam" id="PF09084">
    <property type="entry name" value="NMT1"/>
    <property type="match status" value="1"/>
</dbReference>
<dbReference type="GO" id="GO:0009228">
    <property type="term" value="P:thiamine biosynthetic process"/>
    <property type="evidence" value="ECO:0007669"/>
    <property type="project" value="UniProtKB-KW"/>
</dbReference>
<evidence type="ECO:0000256" key="7">
    <source>
        <dbReference type="ARBA" id="ARBA00022898"/>
    </source>
</evidence>
<gene>
    <name evidence="13" type="ORF">METZ01_LOCUS370755</name>
</gene>
<evidence type="ECO:0000256" key="9">
    <source>
        <dbReference type="ARBA" id="ARBA00023004"/>
    </source>
</evidence>
<accession>A0A382T986</accession>
<dbReference type="PANTHER" id="PTHR31528:SF1">
    <property type="entry name" value="4-AMINO-5-HYDROXYMETHYL-2-METHYLPYRIMIDINE PHOSPHATE SYNTHASE THI11-RELATED"/>
    <property type="match status" value="1"/>
</dbReference>
<evidence type="ECO:0000256" key="6">
    <source>
        <dbReference type="ARBA" id="ARBA00022723"/>
    </source>
</evidence>
<keyword evidence="6" id="KW-0479">Metal-binding</keyword>
<comment type="catalytic activity">
    <reaction evidence="11">
        <text>N(6)-(pyridoxal phosphate)-L-lysyl-[4-amino-5-hydroxymethyl-2-methylpyrimidine phosphate synthase] + L-histidyl-[4-amino-5-hydroxymethyl-2-methylpyrimidine phosphate synthase] + 2 Fe(3+) + 4 H2O = L-lysyl-[4-amino-5-hydroxymethyl-2-methylpyrimidine phosphate synthase] + (2S)-2-amino-5-hydroxy-4-oxopentanoyl-[4-amino-5-hydroxymethyl-2-methylpyrimidine phosphate synthase] + 4-amino-2-methyl-5-(phosphooxymethyl)pyrimidine + 3-oxopropanoate + 2 Fe(2+) + 2 H(+)</text>
        <dbReference type="Rhea" id="RHEA:65756"/>
        <dbReference type="Rhea" id="RHEA-COMP:16892"/>
        <dbReference type="Rhea" id="RHEA-COMP:16893"/>
        <dbReference type="Rhea" id="RHEA-COMP:16894"/>
        <dbReference type="Rhea" id="RHEA-COMP:16895"/>
        <dbReference type="ChEBI" id="CHEBI:15377"/>
        <dbReference type="ChEBI" id="CHEBI:15378"/>
        <dbReference type="ChEBI" id="CHEBI:29033"/>
        <dbReference type="ChEBI" id="CHEBI:29034"/>
        <dbReference type="ChEBI" id="CHEBI:29969"/>
        <dbReference type="ChEBI" id="CHEBI:29979"/>
        <dbReference type="ChEBI" id="CHEBI:33190"/>
        <dbReference type="ChEBI" id="CHEBI:58354"/>
        <dbReference type="ChEBI" id="CHEBI:143915"/>
        <dbReference type="ChEBI" id="CHEBI:157692"/>
    </reaction>
    <physiologicalReaction direction="left-to-right" evidence="11">
        <dbReference type="Rhea" id="RHEA:65757"/>
    </physiologicalReaction>
</comment>
<dbReference type="Gene3D" id="3.40.190.10">
    <property type="entry name" value="Periplasmic binding protein-like II"/>
    <property type="match status" value="1"/>
</dbReference>
<evidence type="ECO:0000256" key="1">
    <source>
        <dbReference type="ARBA" id="ARBA00003469"/>
    </source>
</evidence>
<dbReference type="GO" id="GO:0046872">
    <property type="term" value="F:metal ion binding"/>
    <property type="evidence" value="ECO:0007669"/>
    <property type="project" value="UniProtKB-KW"/>
</dbReference>
<comment type="subunit">
    <text evidence="4">Homodimer.</text>
</comment>
<keyword evidence="7" id="KW-0663">Pyridoxal phosphate</keyword>
<comment type="pathway">
    <text evidence="2">Cofactor biosynthesis; thiamine diphosphate biosynthesis.</text>
</comment>
<feature type="domain" description="SsuA/THI5-like" evidence="12">
    <location>
        <begin position="58"/>
        <end position="99"/>
    </location>
</feature>
<evidence type="ECO:0000313" key="13">
    <source>
        <dbReference type="EMBL" id="SVD17901.1"/>
    </source>
</evidence>
<evidence type="ECO:0000256" key="11">
    <source>
        <dbReference type="ARBA" id="ARBA00048179"/>
    </source>
</evidence>
<evidence type="ECO:0000256" key="10">
    <source>
        <dbReference type="ARBA" id="ARBA00033171"/>
    </source>
</evidence>
<evidence type="ECO:0000256" key="4">
    <source>
        <dbReference type="ARBA" id="ARBA00011738"/>
    </source>
</evidence>
<protein>
    <recommendedName>
        <fullName evidence="10">Thiamine pyrimidine synthase</fullName>
    </recommendedName>
</protein>
<dbReference type="InterPro" id="IPR015168">
    <property type="entry name" value="SsuA/THI5"/>
</dbReference>
<keyword evidence="8" id="KW-0784">Thiamine biosynthesis</keyword>
<dbReference type="AlphaFoldDB" id="A0A382T986"/>
<dbReference type="PANTHER" id="PTHR31528">
    <property type="entry name" value="4-AMINO-5-HYDROXYMETHYL-2-METHYLPYRIMIDINE PHOSPHATE SYNTHASE THI11-RELATED"/>
    <property type="match status" value="1"/>
</dbReference>
<feature type="non-terminal residue" evidence="13">
    <location>
        <position position="99"/>
    </location>
</feature>
<proteinExistence type="inferred from homology"/>
<reference evidence="13" key="1">
    <citation type="submission" date="2018-05" db="EMBL/GenBank/DDBJ databases">
        <authorList>
            <person name="Lanie J.A."/>
            <person name="Ng W.-L."/>
            <person name="Kazmierczak K.M."/>
            <person name="Andrzejewski T.M."/>
            <person name="Davidsen T.M."/>
            <person name="Wayne K.J."/>
            <person name="Tettelin H."/>
            <person name="Glass J.I."/>
            <person name="Rusch D."/>
            <person name="Podicherti R."/>
            <person name="Tsui H.-C.T."/>
            <person name="Winkler M.E."/>
        </authorList>
    </citation>
    <scope>NUCLEOTIDE SEQUENCE</scope>
</reference>
<evidence type="ECO:0000256" key="2">
    <source>
        <dbReference type="ARBA" id="ARBA00004948"/>
    </source>
</evidence>
<evidence type="ECO:0000259" key="12">
    <source>
        <dbReference type="Pfam" id="PF09084"/>
    </source>
</evidence>